<dbReference type="Proteomes" id="UP001302613">
    <property type="component" value="Chromosome"/>
</dbReference>
<dbReference type="InterPro" id="IPR003458">
    <property type="entry name" value="Phage_T4_Gp38_tail_assem"/>
</dbReference>
<gene>
    <name evidence="1" type="ORF">RY846_16415</name>
</gene>
<protein>
    <submittedName>
        <fullName evidence="1">Tail fiber assembly protein</fullName>
    </submittedName>
</protein>
<organism evidence="1 2">
    <name type="scientific">Citrobacter portucalensis</name>
    <dbReference type="NCBI Taxonomy" id="1639133"/>
    <lineage>
        <taxon>Bacteria</taxon>
        <taxon>Pseudomonadati</taxon>
        <taxon>Pseudomonadota</taxon>
        <taxon>Gammaproteobacteria</taxon>
        <taxon>Enterobacterales</taxon>
        <taxon>Enterobacteriaceae</taxon>
        <taxon>Citrobacter</taxon>
        <taxon>Citrobacter freundii complex</taxon>
    </lineage>
</organism>
<evidence type="ECO:0000313" key="2">
    <source>
        <dbReference type="Proteomes" id="UP001302613"/>
    </source>
</evidence>
<evidence type="ECO:0000313" key="1">
    <source>
        <dbReference type="EMBL" id="WOH42205.1"/>
    </source>
</evidence>
<keyword evidence="2" id="KW-1185">Reference proteome</keyword>
<reference evidence="1 2" key="1">
    <citation type="submission" date="2023-10" db="EMBL/GenBank/DDBJ databases">
        <title>SFO-1, KPC-2, NDM-1 were first reported in Portuguese citrobacter collected clinically.</title>
        <authorList>
            <person name="Guo K."/>
        </authorList>
    </citation>
    <scope>NUCLEOTIDE SEQUENCE [LARGE SCALE GENOMIC DNA]</scope>
    <source>
        <strain evidence="1 2">L2724hy</strain>
    </source>
</reference>
<name>A0ABZ0GYE1_9ENTR</name>
<proteinExistence type="predicted"/>
<sequence>MTNEKSKAESNRIDGYIWDVKNIRLLAYFLKPEYEANGMWPEEGIDVALSVSDEYTGQPPDGKVLGAGVDGMPAWVDAPPPSQDELVKQATAEKAARINQANAYINDRQWPGKAVLGRLDANEMKMYNVWLDYLDELEAVDPSKASNVVFPAKPLLTKYF</sequence>
<accession>A0ABZ0GYE1</accession>
<dbReference type="Pfam" id="PF02413">
    <property type="entry name" value="Caudo_TAP"/>
    <property type="match status" value="1"/>
</dbReference>
<dbReference type="EMBL" id="CP136601">
    <property type="protein sequence ID" value="WOH42205.1"/>
    <property type="molecule type" value="Genomic_DNA"/>
</dbReference>
<dbReference type="RefSeq" id="WP_234102544.1">
    <property type="nucleotide sequence ID" value="NZ_CP136601.1"/>
</dbReference>